<feature type="region of interest" description="Disordered" evidence="1">
    <location>
        <begin position="185"/>
        <end position="205"/>
    </location>
</feature>
<organism evidence="2 3">
    <name type="scientific">Marasmius oreades</name>
    <name type="common">fairy-ring Marasmius</name>
    <dbReference type="NCBI Taxonomy" id="181124"/>
    <lineage>
        <taxon>Eukaryota</taxon>
        <taxon>Fungi</taxon>
        <taxon>Dikarya</taxon>
        <taxon>Basidiomycota</taxon>
        <taxon>Agaricomycotina</taxon>
        <taxon>Agaricomycetes</taxon>
        <taxon>Agaricomycetidae</taxon>
        <taxon>Agaricales</taxon>
        <taxon>Marasmiineae</taxon>
        <taxon>Marasmiaceae</taxon>
        <taxon>Marasmius</taxon>
    </lineage>
</organism>
<feature type="compositionally biased region" description="Pro residues" evidence="1">
    <location>
        <begin position="287"/>
        <end position="303"/>
    </location>
</feature>
<keyword evidence="3" id="KW-1185">Reference proteome</keyword>
<dbReference type="RefSeq" id="XP_043010899.1">
    <property type="nucleotide sequence ID" value="XM_043152812.1"/>
</dbReference>
<proteinExistence type="predicted"/>
<evidence type="ECO:0000313" key="3">
    <source>
        <dbReference type="Proteomes" id="UP001049176"/>
    </source>
</evidence>
<dbReference type="GeneID" id="66077105"/>
<feature type="compositionally biased region" description="Basic and acidic residues" evidence="1">
    <location>
        <begin position="41"/>
        <end position="56"/>
    </location>
</feature>
<comment type="caution">
    <text evidence="2">The sequence shown here is derived from an EMBL/GenBank/DDBJ whole genome shotgun (WGS) entry which is preliminary data.</text>
</comment>
<feature type="region of interest" description="Disordered" evidence="1">
    <location>
        <begin position="222"/>
        <end position="253"/>
    </location>
</feature>
<sequence>MSQSQSMPVTPKSSERPDQPIKPGEVQEEGYKYTPHPSKNKGKEKVESESDHKSIEEAPEEEIQNPLRPILRVSREGASTSDVRVEDLPEKRIDSRLRTPQAWTLRQNPMLGLVDQQKFAVLAKVPTLTPITTTHATMPQNQHSKNGYDGRVVQGNTIGMRNKQELPPTTHTQFPMAFNNQQDRRNLSTVDPTSVPLPSSRSSLTIISIPTTHRAEHVVQEISMGGPPGSPPGSSYHSDDGRNSNHSQDRESIRVYLIHEDSVSRVNEQEQWDYASAVQHEGFEPHCSPPPPGPPQGPPNEPP</sequence>
<feature type="compositionally biased region" description="Basic and acidic residues" evidence="1">
    <location>
        <begin position="237"/>
        <end position="253"/>
    </location>
</feature>
<dbReference type="Proteomes" id="UP001049176">
    <property type="component" value="Chromosome 4"/>
</dbReference>
<feature type="compositionally biased region" description="Polar residues" evidence="1">
    <location>
        <begin position="1"/>
        <end position="12"/>
    </location>
</feature>
<protein>
    <submittedName>
        <fullName evidence="2">Uncharacterized protein</fullName>
    </submittedName>
</protein>
<evidence type="ECO:0000256" key="1">
    <source>
        <dbReference type="SAM" id="MobiDB-lite"/>
    </source>
</evidence>
<dbReference type="AlphaFoldDB" id="A0A9P7UW25"/>
<feature type="region of interest" description="Disordered" evidence="1">
    <location>
        <begin position="276"/>
        <end position="303"/>
    </location>
</feature>
<reference evidence="2" key="1">
    <citation type="journal article" date="2021" name="Genome Biol. Evol.">
        <title>The assembled and annotated genome of the fairy-ring fungus Marasmius oreades.</title>
        <authorList>
            <person name="Hiltunen M."/>
            <person name="Ament-Velasquez S.L."/>
            <person name="Johannesson H."/>
        </authorList>
    </citation>
    <scope>NUCLEOTIDE SEQUENCE</scope>
    <source>
        <strain evidence="2">03SP1</strain>
    </source>
</reference>
<feature type="region of interest" description="Disordered" evidence="1">
    <location>
        <begin position="1"/>
        <end position="84"/>
    </location>
</feature>
<evidence type="ECO:0000313" key="2">
    <source>
        <dbReference type="EMBL" id="KAG7094429.1"/>
    </source>
</evidence>
<gene>
    <name evidence="2" type="ORF">E1B28_008029</name>
</gene>
<dbReference type="KEGG" id="more:E1B28_008029"/>
<accession>A0A9P7UW25</accession>
<name>A0A9P7UW25_9AGAR</name>
<dbReference type="EMBL" id="CM032184">
    <property type="protein sequence ID" value="KAG7094429.1"/>
    <property type="molecule type" value="Genomic_DNA"/>
</dbReference>